<dbReference type="PANTHER" id="PTHR47171">
    <property type="entry name" value="FARA-RELATED"/>
    <property type="match status" value="1"/>
</dbReference>
<reference evidence="8" key="1">
    <citation type="submission" date="2021-10" db="EMBL/GenBank/DDBJ databases">
        <authorList>
            <person name="Piombo E."/>
        </authorList>
    </citation>
    <scope>NUCLEOTIDE SEQUENCE</scope>
</reference>
<keyword evidence="4" id="KW-0804">Transcription</keyword>
<name>A0A9N9YPR8_9HYPO</name>
<evidence type="ECO:0000256" key="2">
    <source>
        <dbReference type="ARBA" id="ARBA00023015"/>
    </source>
</evidence>
<dbReference type="PANTHER" id="PTHR47171:SF6">
    <property type="entry name" value="SPECIFIC TRANSCRIPTION FACTOR, PUTATIVE (AFU_ORTHOLOGUE AFUA_2G06130)-RELATED"/>
    <property type="match status" value="1"/>
</dbReference>
<dbReference type="Proteomes" id="UP000696573">
    <property type="component" value="Unassembled WGS sequence"/>
</dbReference>
<accession>A0A9N9YPR8</accession>
<feature type="region of interest" description="Disordered" evidence="6">
    <location>
        <begin position="586"/>
        <end position="626"/>
    </location>
</feature>
<dbReference type="InterPro" id="IPR001138">
    <property type="entry name" value="Zn2Cys6_DnaBD"/>
</dbReference>
<feature type="compositionally biased region" description="Polar residues" evidence="6">
    <location>
        <begin position="66"/>
        <end position="99"/>
    </location>
</feature>
<dbReference type="CDD" id="cd12148">
    <property type="entry name" value="fungal_TF_MHR"/>
    <property type="match status" value="1"/>
</dbReference>
<dbReference type="CDD" id="cd00067">
    <property type="entry name" value="GAL4"/>
    <property type="match status" value="1"/>
</dbReference>
<dbReference type="OrthoDB" id="10031947at2759"/>
<dbReference type="GO" id="GO:0003677">
    <property type="term" value="F:DNA binding"/>
    <property type="evidence" value="ECO:0007669"/>
    <property type="project" value="UniProtKB-KW"/>
</dbReference>
<keyword evidence="9" id="KW-1185">Reference proteome</keyword>
<keyword evidence="5" id="KW-0539">Nucleus</keyword>
<feature type="region of interest" description="Disordered" evidence="6">
    <location>
        <begin position="24"/>
        <end position="130"/>
    </location>
</feature>
<dbReference type="GO" id="GO:0000981">
    <property type="term" value="F:DNA-binding transcription factor activity, RNA polymerase II-specific"/>
    <property type="evidence" value="ECO:0007669"/>
    <property type="project" value="InterPro"/>
</dbReference>
<organism evidence="8 9">
    <name type="scientific">Clonostachys rhizophaga</name>
    <dbReference type="NCBI Taxonomy" id="160324"/>
    <lineage>
        <taxon>Eukaryota</taxon>
        <taxon>Fungi</taxon>
        <taxon>Dikarya</taxon>
        <taxon>Ascomycota</taxon>
        <taxon>Pezizomycotina</taxon>
        <taxon>Sordariomycetes</taxon>
        <taxon>Hypocreomycetidae</taxon>
        <taxon>Hypocreales</taxon>
        <taxon>Bionectriaceae</taxon>
        <taxon>Clonostachys</taxon>
    </lineage>
</organism>
<evidence type="ECO:0000313" key="9">
    <source>
        <dbReference type="Proteomes" id="UP000696573"/>
    </source>
</evidence>
<evidence type="ECO:0000256" key="6">
    <source>
        <dbReference type="SAM" id="MobiDB-lite"/>
    </source>
</evidence>
<dbReference type="Pfam" id="PF04082">
    <property type="entry name" value="Fungal_trans"/>
    <property type="match status" value="1"/>
</dbReference>
<sequence>MSAQPNSNSVASPGRRVKFVAVDTTRGGLPVKRKQVQHACDSCRRKKRRCVHAHDSATAADESTPDRTPNGHSKVVTQSSNTSHQTLPSGKRNSSSSDATAIADQPGSEPPPAAAGLGPSPVTVDSQTTGSPAVRSRFFGDLNPEGMFLEAAGSVASREVISKGDVGVWLTSTGVGNGTSQFITARPPLAMDRVLLPFVKKHFLCLFPPDRDFQKLKTLFVQKVHPLFPVVPIECLDGALSDPTTVVLRQLVSLAAGTDPEASQNLRLGDAPSVLLSPQEFSEKLSSAVRAILETSLIPDRILHIRALAMLSFYTQPTCAEEADLPALLGGRAIHHIHTLGLHHLVRYQGPNSDDLENLYCAVWAMDRINGAMYGRPYLIHERDTAANIDEIIKRRSPCFRLFLSVVQWLDQVVDLYRPGLSSDAISMQKVAYIDLPVLEAMIVEADALRVPPNLIATIETFYHSVIILSCRLARPGTISAASTLPPPSANARRSLAAERIACAVPRDCPSSLPFIPYAVSLALSVEYRKMRHSRLPMFRARAMNSFKRNCQLLRQFGDFFWSANVLAGLGERVLREMERAATTLTNETAPAQGEPHKDPMSQTSDDQARTRSSDQSTSDSAAINVGSGLDNMVDFSMMDPISGQDIFGLIDPNFNLNAVEDALEANLDIGLPLNLGDWGQYSTWEQQQAPGDSA</sequence>
<evidence type="ECO:0000313" key="8">
    <source>
        <dbReference type="EMBL" id="CAH0026217.1"/>
    </source>
</evidence>
<dbReference type="AlphaFoldDB" id="A0A9N9YPR8"/>
<evidence type="ECO:0000256" key="4">
    <source>
        <dbReference type="ARBA" id="ARBA00023163"/>
    </source>
</evidence>
<protein>
    <recommendedName>
        <fullName evidence="7">Xylanolytic transcriptional activator regulatory domain-containing protein</fullName>
    </recommendedName>
</protein>
<evidence type="ECO:0000256" key="1">
    <source>
        <dbReference type="ARBA" id="ARBA00022833"/>
    </source>
</evidence>
<gene>
    <name evidence="8" type="ORF">CRHIZ90672A_00013984</name>
</gene>
<keyword evidence="1" id="KW-0862">Zinc</keyword>
<evidence type="ECO:0000256" key="5">
    <source>
        <dbReference type="ARBA" id="ARBA00023242"/>
    </source>
</evidence>
<keyword evidence="2" id="KW-0805">Transcription regulation</keyword>
<comment type="caution">
    <text evidence="8">The sequence shown here is derived from an EMBL/GenBank/DDBJ whole genome shotgun (WGS) entry which is preliminary data.</text>
</comment>
<proteinExistence type="predicted"/>
<keyword evidence="3" id="KW-0238">DNA-binding</keyword>
<evidence type="ECO:0000256" key="3">
    <source>
        <dbReference type="ARBA" id="ARBA00023125"/>
    </source>
</evidence>
<dbReference type="GO" id="GO:0008270">
    <property type="term" value="F:zinc ion binding"/>
    <property type="evidence" value="ECO:0007669"/>
    <property type="project" value="InterPro"/>
</dbReference>
<feature type="domain" description="Xylanolytic transcriptional activator regulatory" evidence="7">
    <location>
        <begin position="219"/>
        <end position="385"/>
    </location>
</feature>
<dbReference type="InterPro" id="IPR052073">
    <property type="entry name" value="Amide_Lactam_Regulators"/>
</dbReference>
<dbReference type="EMBL" id="CABFNQ020000718">
    <property type="protein sequence ID" value="CAH0026217.1"/>
    <property type="molecule type" value="Genomic_DNA"/>
</dbReference>
<dbReference type="InterPro" id="IPR007219">
    <property type="entry name" value="XnlR_reg_dom"/>
</dbReference>
<dbReference type="GO" id="GO:0006351">
    <property type="term" value="P:DNA-templated transcription"/>
    <property type="evidence" value="ECO:0007669"/>
    <property type="project" value="InterPro"/>
</dbReference>
<evidence type="ECO:0000259" key="7">
    <source>
        <dbReference type="Pfam" id="PF04082"/>
    </source>
</evidence>